<dbReference type="PROSITE" id="PS50222">
    <property type="entry name" value="EF_HAND_2"/>
    <property type="match status" value="1"/>
</dbReference>
<dbReference type="PANTHER" id="PTHR46212:SF3">
    <property type="entry name" value="GH27120P"/>
    <property type="match status" value="1"/>
</dbReference>
<dbReference type="Gene3D" id="1.10.238.10">
    <property type="entry name" value="EF-hand"/>
    <property type="match status" value="1"/>
</dbReference>
<dbReference type="InterPro" id="IPR018247">
    <property type="entry name" value="EF_Hand_1_Ca_BS"/>
</dbReference>
<feature type="domain" description="EF-hand" evidence="6">
    <location>
        <begin position="38"/>
        <end position="73"/>
    </location>
</feature>
<dbReference type="InterPro" id="IPR002048">
    <property type="entry name" value="EF_hand_dom"/>
</dbReference>
<dbReference type="OrthoDB" id="186625at2759"/>
<dbReference type="PANTHER" id="PTHR46212">
    <property type="entry name" value="PEFLIN"/>
    <property type="match status" value="1"/>
</dbReference>
<evidence type="ECO:0000259" key="6">
    <source>
        <dbReference type="PROSITE" id="PS50222"/>
    </source>
</evidence>
<keyword evidence="8" id="KW-1185">Reference proteome</keyword>
<keyword evidence="2" id="KW-0963">Cytoplasm</keyword>
<dbReference type="InterPro" id="IPR051426">
    <property type="entry name" value="Peflin/Sorcin_CaBP"/>
</dbReference>
<dbReference type="Pfam" id="PF13499">
    <property type="entry name" value="EF-hand_7"/>
    <property type="match status" value="1"/>
</dbReference>
<dbReference type="EMBL" id="AWUE01019369">
    <property type="protein sequence ID" value="OMO74040.1"/>
    <property type="molecule type" value="Genomic_DNA"/>
</dbReference>
<dbReference type="GO" id="GO:0005509">
    <property type="term" value="F:calcium ion binding"/>
    <property type="evidence" value="ECO:0007669"/>
    <property type="project" value="InterPro"/>
</dbReference>
<sequence>MENSVVLREWFDRVDSEMTGSITAIQLKNAFAIGNLNFPLSVVQQMIRMYDFDRNGTMSFEEFLALNNFLIKVQQAFSDLERNRGFLATDDVHEALNKIGFSLDSPAFYTACESFDKKKNGRFQLDDFISLCIFLQSARNLFNAFDTAKQGRVTLDLNQFIYCNDYVVVLVFEGGMFLADNMLPTVEYEVDYTRQTQLQSSVIVIPLHIRIDHGDCV</sequence>
<dbReference type="GO" id="GO:0048306">
    <property type="term" value="F:calcium-dependent protein binding"/>
    <property type="evidence" value="ECO:0007669"/>
    <property type="project" value="UniProtKB-ARBA"/>
</dbReference>
<dbReference type="AlphaFoldDB" id="A0A1R3HUX3"/>
<dbReference type="PROSITE" id="PS00018">
    <property type="entry name" value="EF_HAND_1"/>
    <property type="match status" value="1"/>
</dbReference>
<reference evidence="8" key="1">
    <citation type="submission" date="2013-09" db="EMBL/GenBank/DDBJ databases">
        <title>Corchorus olitorius genome sequencing.</title>
        <authorList>
            <person name="Alam M."/>
            <person name="Haque M.S."/>
            <person name="Islam M.S."/>
            <person name="Emdad E.M."/>
            <person name="Islam M.M."/>
            <person name="Ahmed B."/>
            <person name="Halim A."/>
            <person name="Hossen Q.M.M."/>
            <person name="Hossain M.Z."/>
            <person name="Ahmed R."/>
            <person name="Khan M.M."/>
            <person name="Islam R."/>
            <person name="Rashid M.M."/>
            <person name="Khan S.A."/>
            <person name="Rahman M.S."/>
            <person name="Alam M."/>
            <person name="Yahiya A.S."/>
            <person name="Khan M.S."/>
            <person name="Azam M.S."/>
            <person name="Haque T."/>
            <person name="Lashkar M.Z.H."/>
            <person name="Akhand A.I."/>
            <person name="Morshed G."/>
            <person name="Roy S."/>
            <person name="Uddin K.S."/>
            <person name="Rabeya T."/>
            <person name="Hossain A.S."/>
            <person name="Chowdhury A."/>
            <person name="Snigdha A.R."/>
            <person name="Mortoza M.S."/>
            <person name="Matin S.A."/>
            <person name="Hoque S.M.E."/>
            <person name="Islam M.K."/>
            <person name="Roy D.K."/>
            <person name="Haider R."/>
            <person name="Moosa M.M."/>
            <person name="Elias S.M."/>
            <person name="Hasan A.M."/>
            <person name="Jahan S."/>
            <person name="Shafiuddin M."/>
            <person name="Mahmood N."/>
            <person name="Shommy N.S."/>
        </authorList>
    </citation>
    <scope>NUCLEOTIDE SEQUENCE [LARGE SCALE GENOMIC DNA]</scope>
    <source>
        <strain evidence="8">cv. O-4</strain>
    </source>
</reference>
<evidence type="ECO:0000313" key="8">
    <source>
        <dbReference type="Proteomes" id="UP000187203"/>
    </source>
</evidence>
<dbReference type="InterPro" id="IPR011992">
    <property type="entry name" value="EF-hand-dom_pair"/>
</dbReference>
<comment type="caution">
    <text evidence="7">The sequence shown here is derived from an EMBL/GenBank/DDBJ whole genome shotgun (WGS) entry which is preliminary data.</text>
</comment>
<keyword evidence="5" id="KW-0106">Calcium</keyword>
<keyword evidence="4" id="KW-0677">Repeat</keyword>
<evidence type="ECO:0000256" key="2">
    <source>
        <dbReference type="ARBA" id="ARBA00022490"/>
    </source>
</evidence>
<evidence type="ECO:0000256" key="3">
    <source>
        <dbReference type="ARBA" id="ARBA00022723"/>
    </source>
</evidence>
<evidence type="ECO:0000256" key="1">
    <source>
        <dbReference type="ARBA" id="ARBA00004496"/>
    </source>
</evidence>
<evidence type="ECO:0000256" key="4">
    <source>
        <dbReference type="ARBA" id="ARBA00022737"/>
    </source>
</evidence>
<dbReference type="Proteomes" id="UP000187203">
    <property type="component" value="Unassembled WGS sequence"/>
</dbReference>
<accession>A0A1R3HUX3</accession>
<evidence type="ECO:0000256" key="5">
    <source>
        <dbReference type="ARBA" id="ARBA00022837"/>
    </source>
</evidence>
<name>A0A1R3HUX3_9ROSI</name>
<gene>
    <name evidence="7" type="ORF">COLO4_26755</name>
</gene>
<keyword evidence="3" id="KW-0479">Metal-binding</keyword>
<proteinExistence type="predicted"/>
<evidence type="ECO:0000313" key="7">
    <source>
        <dbReference type="EMBL" id="OMO74040.1"/>
    </source>
</evidence>
<organism evidence="7 8">
    <name type="scientific">Corchorus olitorius</name>
    <dbReference type="NCBI Taxonomy" id="93759"/>
    <lineage>
        <taxon>Eukaryota</taxon>
        <taxon>Viridiplantae</taxon>
        <taxon>Streptophyta</taxon>
        <taxon>Embryophyta</taxon>
        <taxon>Tracheophyta</taxon>
        <taxon>Spermatophyta</taxon>
        <taxon>Magnoliopsida</taxon>
        <taxon>eudicotyledons</taxon>
        <taxon>Gunneridae</taxon>
        <taxon>Pentapetalae</taxon>
        <taxon>rosids</taxon>
        <taxon>malvids</taxon>
        <taxon>Malvales</taxon>
        <taxon>Malvaceae</taxon>
        <taxon>Grewioideae</taxon>
        <taxon>Apeibeae</taxon>
        <taxon>Corchorus</taxon>
    </lineage>
</organism>
<dbReference type="STRING" id="93759.A0A1R3HUX3"/>
<comment type="subcellular location">
    <subcellularLocation>
        <location evidence="1">Cytoplasm</location>
    </subcellularLocation>
</comment>
<dbReference type="CDD" id="cd16185">
    <property type="entry name" value="EFh_PEF_ALG-2_like"/>
    <property type="match status" value="1"/>
</dbReference>
<dbReference type="SUPFAM" id="SSF47473">
    <property type="entry name" value="EF-hand"/>
    <property type="match status" value="1"/>
</dbReference>
<dbReference type="GO" id="GO:0005737">
    <property type="term" value="C:cytoplasm"/>
    <property type="evidence" value="ECO:0007669"/>
    <property type="project" value="UniProtKB-SubCell"/>
</dbReference>
<protein>
    <recommendedName>
        <fullName evidence="6">EF-hand domain-containing protein</fullName>
    </recommendedName>
</protein>